<dbReference type="EMBL" id="VIVN01000018">
    <property type="protein sequence ID" value="TWD92381.1"/>
    <property type="molecule type" value="Genomic_DNA"/>
</dbReference>
<organism evidence="2 3">
    <name type="scientific">Neobacillus bataviensis</name>
    <dbReference type="NCBI Taxonomy" id="220685"/>
    <lineage>
        <taxon>Bacteria</taxon>
        <taxon>Bacillati</taxon>
        <taxon>Bacillota</taxon>
        <taxon>Bacilli</taxon>
        <taxon>Bacillales</taxon>
        <taxon>Bacillaceae</taxon>
        <taxon>Neobacillus</taxon>
    </lineage>
</organism>
<dbReference type="PANTHER" id="PTHR36836">
    <property type="entry name" value="COLANIC ACID BIOSYNTHESIS PROTEIN WCAK"/>
    <property type="match status" value="1"/>
</dbReference>
<comment type="caution">
    <text evidence="2">The sequence shown here is derived from an EMBL/GenBank/DDBJ whole genome shotgun (WGS) entry which is preliminary data.</text>
</comment>
<keyword evidence="3" id="KW-1185">Reference proteome</keyword>
<proteinExistence type="predicted"/>
<dbReference type="PANTHER" id="PTHR36836:SF1">
    <property type="entry name" value="COLANIC ACID BIOSYNTHESIS PROTEIN WCAK"/>
    <property type="match status" value="1"/>
</dbReference>
<name>A0A561CMB5_9BACI</name>
<accession>A0A561CMB5</accession>
<gene>
    <name evidence="2" type="ORF">FB550_11811</name>
</gene>
<dbReference type="AlphaFoldDB" id="A0A561CMB5"/>
<sequence length="418" mass="47678">MKKILIINAHSSKNKGDAAIIISMIQTIRKFVPNSEITISSRYPEDDSLYEEFGCKVVEQITRFPSKNLSFIQRLTYLMNELKTANKFVKGLNIPSVRSNDIFKCYQESDIIVSCGGGFLYSHPKYHIEASLIMHLAQIYFATKLNKKVILYSQSIGPFRSTLSKRVANFVFKKVSRITIREELSRKFLEDIGINNPIVVGDSAFTMNSSGYDVDVSNLVDINYSKFNVGVTVRQWEFPGKENPKELYKRYIQSVADTINHLVKNKIATVYLVPQVTGPTPIEDDRISNKHVLDLLDNDVRNSVIVMSQDYRPEELKAIYSKFNMFIGTRMHSNIFSLSSMVPTVAIAYEAKTTGIMKLLDLSKYVLDINKINSDDLVATVENCMNNTEIYRKHLNKHIPLMIEKAEEPAKLIKKMVN</sequence>
<feature type="domain" description="Polysaccharide pyruvyl transferase" evidence="1">
    <location>
        <begin position="14"/>
        <end position="349"/>
    </location>
</feature>
<dbReference type="Proteomes" id="UP000319671">
    <property type="component" value="Unassembled WGS sequence"/>
</dbReference>
<protein>
    <submittedName>
        <fullName evidence="2">Colanic acid/amylovoran biosynthesis protein</fullName>
    </submittedName>
</protein>
<reference evidence="2 3" key="1">
    <citation type="submission" date="2019-06" db="EMBL/GenBank/DDBJ databases">
        <title>Sorghum-associated microbial communities from plants grown in Nebraska, USA.</title>
        <authorList>
            <person name="Schachtman D."/>
        </authorList>
    </citation>
    <scope>NUCLEOTIDE SEQUENCE [LARGE SCALE GENOMIC DNA]</scope>
    <source>
        <strain evidence="2 3">2482</strain>
    </source>
</reference>
<dbReference type="RefSeq" id="WP_144567818.1">
    <property type="nucleotide sequence ID" value="NZ_VIVN01000018.1"/>
</dbReference>
<evidence type="ECO:0000313" key="2">
    <source>
        <dbReference type="EMBL" id="TWD92381.1"/>
    </source>
</evidence>
<dbReference type="InterPro" id="IPR007345">
    <property type="entry name" value="Polysacch_pyruvyl_Trfase"/>
</dbReference>
<evidence type="ECO:0000259" key="1">
    <source>
        <dbReference type="Pfam" id="PF04230"/>
    </source>
</evidence>
<dbReference type="Pfam" id="PF04230">
    <property type="entry name" value="PS_pyruv_trans"/>
    <property type="match status" value="1"/>
</dbReference>
<evidence type="ECO:0000313" key="3">
    <source>
        <dbReference type="Proteomes" id="UP000319671"/>
    </source>
</evidence>